<proteinExistence type="predicted"/>
<name>A0A9Y1BTJ7_9ARCH</name>
<accession>A0A9Y1BTJ7</accession>
<gene>
    <name evidence="1" type="ORF">K9W46_04935</name>
</gene>
<dbReference type="Proteomes" id="UP001200513">
    <property type="component" value="Chromosome"/>
</dbReference>
<dbReference type="EMBL" id="CP084167">
    <property type="protein sequence ID" value="UJG44525.1"/>
    <property type="molecule type" value="Genomic_DNA"/>
</dbReference>
<reference evidence="1" key="1">
    <citation type="journal article" date="2022" name="Nat. Microbiol.">
        <title>Unique mobile elements and scalable gene flow at the prokaryote-eukaryote boundary revealed by circularized Asgard archaea genomes.</title>
        <authorList>
            <person name="Wu F."/>
            <person name="Speth D.R."/>
            <person name="Philosof A."/>
            <person name="Cremiere A."/>
            <person name="Narayanan A."/>
            <person name="Barco R.A."/>
            <person name="Connon S.A."/>
            <person name="Amend J.P."/>
            <person name="Antoshechkin I.A."/>
            <person name="Orphan V.J."/>
        </authorList>
    </citation>
    <scope>NUCLEOTIDE SEQUENCE</scope>
    <source>
        <strain evidence="1">PR6</strain>
    </source>
</reference>
<evidence type="ECO:0000313" key="1">
    <source>
        <dbReference type="EMBL" id="UJG44525.1"/>
    </source>
</evidence>
<dbReference type="AlphaFoldDB" id="A0A9Y1BTJ7"/>
<protein>
    <submittedName>
        <fullName evidence="1">Uncharacterized protein</fullName>
    </submittedName>
</protein>
<sequence length="355" mass="41168">MTPSKFYLSMSILVLDDLGIELRVSSDTKIRQEDIVLIANFYSPIIEASKSEIGVFGPLPVPKYQEKYNLLVALFEHNDSKIKNKRALSKNGLARCLGLIIYEKKYTEKINLAHSSIFVTIQNFLKTVDDLSSLTENQVIELSNDIVNTIREKEKNVKLKNIDEYISELSNRINMLEMLATTLQKRFKIGFFTDDDFAYKLIISAIFAIQNIDLVLSYSISEWIIQIQTCNGEYYISRLYDLETLAEISEIKNLNYVIYQGKCNLDKSQIRRHFRNIDKITKQNQDTQVIFTTSNEASTIPIDVKKILLEEEKQRENVLLLVTIGDIYRSLENTLFKIVNDLLEKREIQIQETYD</sequence>
<organism evidence="1">
    <name type="scientific">Candidatus Heimdallarchaeum endolithica</name>
    <dbReference type="NCBI Taxonomy" id="2876572"/>
    <lineage>
        <taxon>Archaea</taxon>
        <taxon>Promethearchaeati</taxon>
        <taxon>Candidatus Heimdallarchaeota</taxon>
        <taxon>Candidatus Heimdallarchaeia (ex Rinke et al. 2021) (nom. nud.)</taxon>
        <taxon>Candidatus Heimdallarchaeales</taxon>
        <taxon>Candidatus Heimdallarchaeaceae</taxon>
        <taxon>Candidatus Heimdallarchaeum</taxon>
    </lineage>
</organism>